<dbReference type="Proteomes" id="UP001159428">
    <property type="component" value="Unassembled WGS sequence"/>
</dbReference>
<dbReference type="AlphaFoldDB" id="A0AAU9VQT0"/>
<dbReference type="InterPro" id="IPR016187">
    <property type="entry name" value="CTDL_fold"/>
</dbReference>
<feature type="non-terminal residue" evidence="2">
    <location>
        <position position="1"/>
    </location>
</feature>
<dbReference type="PROSITE" id="PS50041">
    <property type="entry name" value="C_TYPE_LECTIN_2"/>
    <property type="match status" value="2"/>
</dbReference>
<dbReference type="Pfam" id="PF00059">
    <property type="entry name" value="Lectin_C"/>
    <property type="match status" value="2"/>
</dbReference>
<protein>
    <recommendedName>
        <fullName evidence="1">C-type lectin domain-containing protein</fullName>
    </recommendedName>
</protein>
<dbReference type="InterPro" id="IPR001304">
    <property type="entry name" value="C-type_lectin-like"/>
</dbReference>
<evidence type="ECO:0000259" key="1">
    <source>
        <dbReference type="PROSITE" id="PS50041"/>
    </source>
</evidence>
<reference evidence="2 3" key="1">
    <citation type="submission" date="2022-05" db="EMBL/GenBank/DDBJ databases">
        <authorList>
            <consortium name="Genoscope - CEA"/>
            <person name="William W."/>
        </authorList>
    </citation>
    <scope>NUCLEOTIDE SEQUENCE [LARGE SCALE GENOMIC DNA]</scope>
</reference>
<feature type="domain" description="C-type lectin" evidence="1">
    <location>
        <begin position="11"/>
        <end position="133"/>
    </location>
</feature>
<evidence type="ECO:0000313" key="3">
    <source>
        <dbReference type="Proteomes" id="UP001159428"/>
    </source>
</evidence>
<dbReference type="SMART" id="SM00034">
    <property type="entry name" value="CLECT"/>
    <property type="match status" value="2"/>
</dbReference>
<name>A0AAU9VQT0_9CNID</name>
<dbReference type="EMBL" id="CALNXJ010000003">
    <property type="protein sequence ID" value="CAH3035587.1"/>
    <property type="molecule type" value="Genomic_DNA"/>
</dbReference>
<evidence type="ECO:0000313" key="2">
    <source>
        <dbReference type="EMBL" id="CAH3035587.1"/>
    </source>
</evidence>
<dbReference type="InterPro" id="IPR016186">
    <property type="entry name" value="C-type_lectin-like/link_sf"/>
</dbReference>
<proteinExistence type="predicted"/>
<comment type="caution">
    <text evidence="2">The sequence shown here is derived from an EMBL/GenBank/DDBJ whole genome shotgun (WGS) entry which is preliminary data.</text>
</comment>
<organism evidence="2 3">
    <name type="scientific">Pocillopora meandrina</name>
    <dbReference type="NCBI Taxonomy" id="46732"/>
    <lineage>
        <taxon>Eukaryota</taxon>
        <taxon>Metazoa</taxon>
        <taxon>Cnidaria</taxon>
        <taxon>Anthozoa</taxon>
        <taxon>Hexacorallia</taxon>
        <taxon>Scleractinia</taxon>
        <taxon>Astrocoeniina</taxon>
        <taxon>Pocilloporidae</taxon>
        <taxon>Pocillopora</taxon>
    </lineage>
</organism>
<keyword evidence="3" id="KW-1185">Reference proteome</keyword>
<accession>A0AAU9VQT0</accession>
<gene>
    <name evidence="2" type="ORF">PMEA_00016350</name>
</gene>
<dbReference type="InterPro" id="IPR050111">
    <property type="entry name" value="C-type_lectin/snaclec_domain"/>
</dbReference>
<dbReference type="SUPFAM" id="SSF56436">
    <property type="entry name" value="C-type lectin-like"/>
    <property type="match status" value="2"/>
</dbReference>
<sequence>FLACSEDWRSFQSSCYHPTTDEKSWNSAKLKCLSSGAQLVKIDSSEENDFIKTTFLADGADYWIGLTDEETEGSWKWSGGSILEGFQKWHQSQPTGNIWQNCGGIRMGSFWPGNFDAEWHDRSCEELRGYILSTQSHSDHCFTQWGDGFIRNGGGIRMEGFGRKVTFLMFVVLKHKVASCQIVSKDLPETNDKILTNHMVRNISVQRKPQTCVLLKSTQYFQLGGLLFEIKSCFITLPNLGGLDVQYFLTVLMWVYLQGQDGPLFNYRPSGDWKVHIWLANGGKFYSHMLIVFKVNLGIILMLKKRRTNIKKANYNYGPIHSDTPTCELSNRTHLQVSSSDFIQKEGLALSSSSTLLPTSALSLSPLMSSSSASPSYKYSPRPSSLSPSPPLVGIHLPVGKKSWHSAKLECSSKNGAQLVKIDSSEENNFIKTTFLADGASYWIGLTDEETEGIWKWSDGSILAGFQKWHESQPSGKTLKNCGGIRMGSFLLRNYDAEWHDNECEDRRGYICEK</sequence>
<dbReference type="CDD" id="cd00037">
    <property type="entry name" value="CLECT"/>
    <property type="match status" value="1"/>
</dbReference>
<dbReference type="Gene3D" id="3.10.100.10">
    <property type="entry name" value="Mannose-Binding Protein A, subunit A"/>
    <property type="match status" value="2"/>
</dbReference>
<feature type="domain" description="C-type lectin" evidence="1">
    <location>
        <begin position="401"/>
        <end position="513"/>
    </location>
</feature>
<dbReference type="PANTHER" id="PTHR22803">
    <property type="entry name" value="MANNOSE, PHOSPHOLIPASE, LECTIN RECEPTOR RELATED"/>
    <property type="match status" value="1"/>
</dbReference>